<evidence type="ECO:0000259" key="1">
    <source>
        <dbReference type="Pfam" id="PF04480"/>
    </source>
</evidence>
<dbReference type="Proteomes" id="UP000027982">
    <property type="component" value="Chromosome"/>
</dbReference>
<protein>
    <submittedName>
        <fullName evidence="2">Patch repair protein</fullName>
    </submittedName>
</protein>
<accession>A0A068NSX0</accession>
<proteinExistence type="predicted"/>
<dbReference type="HOGENOM" id="CLU_2934716_0_0_0"/>
<feature type="domain" description="DUF559" evidence="1">
    <location>
        <begin position="10"/>
        <end position="55"/>
    </location>
</feature>
<dbReference type="Gene3D" id="3.40.960.10">
    <property type="entry name" value="VSR Endonuclease"/>
    <property type="match status" value="1"/>
</dbReference>
<dbReference type="KEGG" id="fgi:OP10G_3153"/>
<organism evidence="2 3">
    <name type="scientific">Fimbriimonas ginsengisoli Gsoil 348</name>
    <dbReference type="NCBI Taxonomy" id="661478"/>
    <lineage>
        <taxon>Bacteria</taxon>
        <taxon>Bacillati</taxon>
        <taxon>Armatimonadota</taxon>
        <taxon>Fimbriimonadia</taxon>
        <taxon>Fimbriimonadales</taxon>
        <taxon>Fimbriimonadaceae</taxon>
        <taxon>Fimbriimonas</taxon>
    </lineage>
</organism>
<dbReference type="SUPFAM" id="SSF52980">
    <property type="entry name" value="Restriction endonuclease-like"/>
    <property type="match status" value="1"/>
</dbReference>
<sequence>MKTNVEFWRSKLEASVERDVRSRERLEALGYHVLIIWECEVRKNLESCVERVRTAVAKPQ</sequence>
<dbReference type="InterPro" id="IPR007569">
    <property type="entry name" value="DUF559"/>
</dbReference>
<gene>
    <name evidence="2" type="ORF">OP10G_3153</name>
</gene>
<dbReference type="Pfam" id="PF04480">
    <property type="entry name" value="DUF559"/>
    <property type="match status" value="1"/>
</dbReference>
<dbReference type="EMBL" id="CP007139">
    <property type="protein sequence ID" value="AIE86521.1"/>
    <property type="molecule type" value="Genomic_DNA"/>
</dbReference>
<reference evidence="2 3" key="1">
    <citation type="journal article" date="2014" name="PLoS ONE">
        <title>The first complete genome sequence of the class fimbriimonadia in the phylum armatimonadetes.</title>
        <authorList>
            <person name="Hu Z.Y."/>
            <person name="Wang Y.Z."/>
            <person name="Im W.T."/>
            <person name="Wang S.Y."/>
            <person name="Zhao G.P."/>
            <person name="Zheng H.J."/>
            <person name="Quan Z.X."/>
        </authorList>
    </citation>
    <scope>NUCLEOTIDE SEQUENCE [LARGE SCALE GENOMIC DNA]</scope>
    <source>
        <strain evidence="2">Gsoil 348</strain>
    </source>
</reference>
<dbReference type="STRING" id="661478.OP10G_3153"/>
<name>A0A068NSX0_FIMGI</name>
<dbReference type="AlphaFoldDB" id="A0A068NSX0"/>
<evidence type="ECO:0000313" key="2">
    <source>
        <dbReference type="EMBL" id="AIE86521.1"/>
    </source>
</evidence>
<keyword evidence="3" id="KW-1185">Reference proteome</keyword>
<dbReference type="InterPro" id="IPR011335">
    <property type="entry name" value="Restrct_endonuc-II-like"/>
</dbReference>
<evidence type="ECO:0000313" key="3">
    <source>
        <dbReference type="Proteomes" id="UP000027982"/>
    </source>
</evidence>